<dbReference type="Pfam" id="PF13959">
    <property type="entry name" value="CTE_SPB4"/>
    <property type="match status" value="1"/>
</dbReference>
<dbReference type="SUPFAM" id="SSF52540">
    <property type="entry name" value="P-loop containing nucleoside triphosphate hydrolases"/>
    <property type="match status" value="2"/>
</dbReference>
<dbReference type="CDD" id="cd17942">
    <property type="entry name" value="DEADc_DDX18"/>
    <property type="match status" value="1"/>
</dbReference>
<dbReference type="SMART" id="SM01178">
    <property type="entry name" value="DUF4217"/>
    <property type="match status" value="1"/>
</dbReference>
<dbReference type="Pfam" id="PF14111">
    <property type="entry name" value="DUF4283"/>
    <property type="match status" value="1"/>
</dbReference>
<dbReference type="EC" id="3.6.4.13" evidence="9"/>
<feature type="short sequence motif" description="Q motif" evidence="8">
    <location>
        <begin position="709"/>
        <end position="737"/>
    </location>
</feature>
<evidence type="ECO:0000256" key="5">
    <source>
        <dbReference type="ARBA" id="ARBA00022884"/>
    </source>
</evidence>
<feature type="compositionally biased region" description="Basic and acidic residues" evidence="10">
    <location>
        <begin position="400"/>
        <end position="410"/>
    </location>
</feature>
<dbReference type="InterPro" id="IPR025558">
    <property type="entry name" value="DUF4283"/>
</dbReference>
<dbReference type="InterPro" id="IPR014014">
    <property type="entry name" value="RNA_helicase_DEAD_Q_motif"/>
</dbReference>
<dbReference type="GO" id="GO:0005524">
    <property type="term" value="F:ATP binding"/>
    <property type="evidence" value="ECO:0007669"/>
    <property type="project" value="UniProtKB-UniRule"/>
</dbReference>
<proteinExistence type="inferred from homology"/>
<dbReference type="Gene3D" id="3.40.50.300">
    <property type="entry name" value="P-loop containing nucleotide triphosphate hydrolases"/>
    <property type="match status" value="2"/>
</dbReference>
<evidence type="ECO:0000256" key="11">
    <source>
        <dbReference type="SAM" id="SignalP"/>
    </source>
</evidence>
<feature type="chain" id="PRO_5032652327" description="ATP-dependent RNA helicase" evidence="11">
    <location>
        <begin position="29"/>
        <end position="1197"/>
    </location>
</feature>
<protein>
    <recommendedName>
        <fullName evidence="9">ATP-dependent RNA helicase</fullName>
        <ecNumber evidence="9">3.6.4.13</ecNumber>
    </recommendedName>
</protein>
<evidence type="ECO:0000313" key="16">
    <source>
        <dbReference type="Proteomes" id="UP000655225"/>
    </source>
</evidence>
<feature type="compositionally biased region" description="Polar residues" evidence="10">
    <location>
        <begin position="592"/>
        <end position="603"/>
    </location>
</feature>
<evidence type="ECO:0000313" key="15">
    <source>
        <dbReference type="EMBL" id="KAF8399187.1"/>
    </source>
</evidence>
<accession>A0A834ZAB1</accession>
<feature type="compositionally biased region" description="Basic and acidic residues" evidence="10">
    <location>
        <begin position="657"/>
        <end position="675"/>
    </location>
</feature>
<feature type="compositionally biased region" description="Basic and acidic residues" evidence="10">
    <location>
        <begin position="340"/>
        <end position="356"/>
    </location>
</feature>
<dbReference type="PANTHER" id="PTHR24031">
    <property type="entry name" value="RNA HELICASE"/>
    <property type="match status" value="1"/>
</dbReference>
<comment type="similarity">
    <text evidence="6">Belongs to the DEAD box helicase family. DDX18/HAS1 subfamily.</text>
</comment>
<evidence type="ECO:0000256" key="1">
    <source>
        <dbReference type="ARBA" id="ARBA00022741"/>
    </source>
</evidence>
<feature type="compositionally biased region" description="Basic and acidic residues" evidence="10">
    <location>
        <begin position="613"/>
        <end position="623"/>
    </location>
</feature>
<feature type="region of interest" description="Disordered" evidence="10">
    <location>
        <begin position="314"/>
        <end position="439"/>
    </location>
</feature>
<feature type="region of interest" description="Disordered" evidence="10">
    <location>
        <begin position="611"/>
        <end position="704"/>
    </location>
</feature>
<comment type="domain">
    <text evidence="9">The Q motif is unique to and characteristic of the DEAD box family of RNA helicases and controls ATP binding and hydrolysis.</text>
</comment>
<dbReference type="OrthoDB" id="1750606at2759"/>
<keyword evidence="1 9" id="KW-0547">Nucleotide-binding</keyword>
<dbReference type="GO" id="GO:0003724">
    <property type="term" value="F:RNA helicase activity"/>
    <property type="evidence" value="ECO:0007669"/>
    <property type="project" value="UniProtKB-EC"/>
</dbReference>
<organism evidence="15 16">
    <name type="scientific">Tetracentron sinense</name>
    <name type="common">Spur-leaf</name>
    <dbReference type="NCBI Taxonomy" id="13715"/>
    <lineage>
        <taxon>Eukaryota</taxon>
        <taxon>Viridiplantae</taxon>
        <taxon>Streptophyta</taxon>
        <taxon>Embryophyta</taxon>
        <taxon>Tracheophyta</taxon>
        <taxon>Spermatophyta</taxon>
        <taxon>Magnoliopsida</taxon>
        <taxon>Trochodendrales</taxon>
        <taxon>Trochodendraceae</taxon>
        <taxon>Tetracentron</taxon>
    </lineage>
</organism>
<evidence type="ECO:0000259" key="13">
    <source>
        <dbReference type="PROSITE" id="PS51194"/>
    </source>
</evidence>
<feature type="domain" description="Helicase C-terminal" evidence="13">
    <location>
        <begin position="942"/>
        <end position="1099"/>
    </location>
</feature>
<dbReference type="PROSITE" id="PS51195">
    <property type="entry name" value="Q_MOTIF"/>
    <property type="match status" value="1"/>
</dbReference>
<keyword evidence="11" id="KW-0732">Signal</keyword>
<feature type="region of interest" description="Disordered" evidence="10">
    <location>
        <begin position="494"/>
        <end position="551"/>
    </location>
</feature>
<feature type="compositionally biased region" description="Basic residues" evidence="10">
    <location>
        <begin position="624"/>
        <end position="634"/>
    </location>
</feature>
<evidence type="ECO:0000256" key="2">
    <source>
        <dbReference type="ARBA" id="ARBA00022801"/>
    </source>
</evidence>
<dbReference type="InterPro" id="IPR044773">
    <property type="entry name" value="DDX18/Has1_DEADc"/>
</dbReference>
<dbReference type="SMART" id="SM00487">
    <property type="entry name" value="DEXDc"/>
    <property type="match status" value="1"/>
</dbReference>
<keyword evidence="5 9" id="KW-0694">RNA-binding</keyword>
<dbReference type="PROSITE" id="PS51194">
    <property type="entry name" value="HELICASE_CTER"/>
    <property type="match status" value="1"/>
</dbReference>
<reference evidence="15 16" key="1">
    <citation type="submission" date="2020-04" db="EMBL/GenBank/DDBJ databases">
        <title>Plant Genome Project.</title>
        <authorList>
            <person name="Zhang R.-G."/>
        </authorList>
    </citation>
    <scope>NUCLEOTIDE SEQUENCE [LARGE SCALE GENOMIC DNA]</scope>
    <source>
        <strain evidence="15">YNK0</strain>
        <tissue evidence="15">Leaf</tissue>
    </source>
</reference>
<dbReference type="InterPro" id="IPR011545">
    <property type="entry name" value="DEAD/DEAH_box_helicase_dom"/>
</dbReference>
<evidence type="ECO:0000256" key="8">
    <source>
        <dbReference type="PROSITE-ProRule" id="PRU00552"/>
    </source>
</evidence>
<keyword evidence="16" id="KW-1185">Reference proteome</keyword>
<feature type="compositionally biased region" description="Polar residues" evidence="10">
    <location>
        <begin position="692"/>
        <end position="704"/>
    </location>
</feature>
<feature type="compositionally biased region" description="Polar residues" evidence="10">
    <location>
        <begin position="358"/>
        <end position="367"/>
    </location>
</feature>
<keyword evidence="3 9" id="KW-0347">Helicase</keyword>
<comment type="function">
    <text evidence="9">RNA helicase.</text>
</comment>
<feature type="region of interest" description="Disordered" evidence="10">
    <location>
        <begin position="584"/>
        <end position="603"/>
    </location>
</feature>
<name>A0A834ZAB1_TETSI</name>
<keyword evidence="2 9" id="KW-0378">Hydrolase</keyword>
<dbReference type="PROSITE" id="PS00039">
    <property type="entry name" value="DEAD_ATP_HELICASE"/>
    <property type="match status" value="1"/>
</dbReference>
<evidence type="ECO:0000259" key="12">
    <source>
        <dbReference type="PROSITE" id="PS51192"/>
    </source>
</evidence>
<comment type="caution">
    <text evidence="15">The sequence shown here is derived from an EMBL/GenBank/DDBJ whole genome shotgun (WGS) entry which is preliminary data.</text>
</comment>
<dbReference type="GO" id="GO:0016787">
    <property type="term" value="F:hydrolase activity"/>
    <property type="evidence" value="ECO:0007669"/>
    <property type="project" value="UniProtKB-KW"/>
</dbReference>
<evidence type="ECO:0000256" key="7">
    <source>
        <dbReference type="ARBA" id="ARBA00047984"/>
    </source>
</evidence>
<dbReference type="InterPro" id="IPR014001">
    <property type="entry name" value="Helicase_ATP-bd"/>
</dbReference>
<dbReference type="InterPro" id="IPR027417">
    <property type="entry name" value="P-loop_NTPase"/>
</dbReference>
<dbReference type="FunFam" id="3.40.50.300:FF:000379">
    <property type="entry name" value="RNA helicase"/>
    <property type="match status" value="1"/>
</dbReference>
<feature type="domain" description="Helicase ATP-binding" evidence="12">
    <location>
        <begin position="740"/>
        <end position="915"/>
    </location>
</feature>
<dbReference type="Proteomes" id="UP000655225">
    <property type="component" value="Unassembled WGS sequence"/>
</dbReference>
<feature type="signal peptide" evidence="11">
    <location>
        <begin position="1"/>
        <end position="28"/>
    </location>
</feature>
<dbReference type="SMART" id="SM00490">
    <property type="entry name" value="HELICc"/>
    <property type="match status" value="1"/>
</dbReference>
<dbReference type="InterPro" id="IPR000629">
    <property type="entry name" value="RNA-helicase_DEAD-box_CS"/>
</dbReference>
<dbReference type="Pfam" id="PF00271">
    <property type="entry name" value="Helicase_C"/>
    <property type="match status" value="1"/>
</dbReference>
<dbReference type="GO" id="GO:0003723">
    <property type="term" value="F:RNA binding"/>
    <property type="evidence" value="ECO:0007669"/>
    <property type="project" value="UniProtKB-UniRule"/>
</dbReference>
<evidence type="ECO:0000256" key="6">
    <source>
        <dbReference type="ARBA" id="ARBA00024357"/>
    </source>
</evidence>
<dbReference type="EMBL" id="JABCRI010000010">
    <property type="protein sequence ID" value="KAF8399187.1"/>
    <property type="molecule type" value="Genomic_DNA"/>
</dbReference>
<evidence type="ECO:0000256" key="3">
    <source>
        <dbReference type="ARBA" id="ARBA00022806"/>
    </source>
</evidence>
<dbReference type="AlphaFoldDB" id="A0A834ZAB1"/>
<feature type="region of interest" description="Disordered" evidence="10">
    <location>
        <begin position="1172"/>
        <end position="1197"/>
    </location>
</feature>
<gene>
    <name evidence="15" type="ORF">HHK36_015052</name>
</gene>
<evidence type="ECO:0000256" key="9">
    <source>
        <dbReference type="RuleBase" id="RU365068"/>
    </source>
</evidence>
<dbReference type="InterPro" id="IPR025313">
    <property type="entry name" value="SPB4-like_CTE"/>
</dbReference>
<feature type="compositionally biased region" description="Polar residues" evidence="10">
    <location>
        <begin position="494"/>
        <end position="509"/>
    </location>
</feature>
<dbReference type="InterPro" id="IPR001650">
    <property type="entry name" value="Helicase_C-like"/>
</dbReference>
<comment type="catalytic activity">
    <reaction evidence="7 9">
        <text>ATP + H2O = ADP + phosphate + H(+)</text>
        <dbReference type="Rhea" id="RHEA:13065"/>
        <dbReference type="ChEBI" id="CHEBI:15377"/>
        <dbReference type="ChEBI" id="CHEBI:15378"/>
        <dbReference type="ChEBI" id="CHEBI:30616"/>
        <dbReference type="ChEBI" id="CHEBI:43474"/>
        <dbReference type="ChEBI" id="CHEBI:456216"/>
        <dbReference type="EC" id="3.6.4.13"/>
    </reaction>
</comment>
<evidence type="ECO:0000256" key="10">
    <source>
        <dbReference type="SAM" id="MobiDB-lite"/>
    </source>
</evidence>
<dbReference type="PROSITE" id="PS51192">
    <property type="entry name" value="HELICASE_ATP_BIND_1"/>
    <property type="match status" value="1"/>
</dbReference>
<sequence>MLKTTLLRESPLLLLVLSFPFCWKPLLREPLPIGEMTNLPILSSVADSLAAEMFRRLSLEQLNEPISIIPARPKDGVAEYQHSIVGKFLTDRPINMTAAKNTTIRAWNSRYPVSIMELEYGFLLFKFNSGEEMKRVLNNQPWSFNGHPLLMLQWRPNILVSELKLSRLPLWVQVHGIPPEYLTHEVGTTIASNLGQLEEVDIPKRAAVRGKYLRIRVHMDVNLPLRPYAVLQLLPIDPTPFPLTYEKLPTVCYHCGRIGHDERHYNDLNNAVSALNLFGPWLRAELFHPESWPKHLAATVTGSPRKMIREVFRQVEDGDSQRLQGSTEARPRQAIPSTDTADKHQPSIHVSKREGPSQHVSSENRGTTVPVAQVANRLLSALATDRRGTDNSDEQYQDGGRIRQTPDSKRTPSPSSKMIQITNDRWSPQDLKSQHQDTLTSEVDMDETMAVTHFPMDPPHTRLPNPPTLLSTNPPTVHIPISVMKPIIHTPISIMQPTTHTPGSDTLPSFTKPDKDSTNTKSGPPLKATSTAVRAQPKRPTGKPSGSIKWKEARPQPFTALLSGQVTDTVADLIQLQGTNQDLVSLDKGNDRSSSIQRKQISHTVAAMAAAEEELRRENEEKKKNRKRKRAKKRTIADSETEKANGRVEEEEEEDAVAEKDKEEEIAEKSNRNSIEDGEDSERDEEKDTEAATMNKQKVQSGSGIMSTESFSLLSVSEPTMDAIKDMGFENMTQIQARAIPPLLEGKDVLGAARTGSGKTLAFLVPAVELLYHIHFTPRNGTGVLVICPTRELAIQTHAVAKDLLKHHKQTLGLVIGGSARRGEAERLVKGVNLLVATPGRLLDHLQNTKGFIYRNLKCLLIDEADRILEANFEEEMKQIIKLLPKERQTALFSATQTKKVEDLARLSFQTTPVYIDVDCGRAKVTNEGLQQGYCVMPSARRFILLYSFLKRNLSKKVMVFFSSCNSVKYHSELLRYIQVDCYDIHGKQKQQKRTSTFFDFCKAEKGILLCTDVAARGLDIPAVDWIVQYDPPDEPKEYIHRVGRTARGEGGKGHALLFLIPEELQFLRYLKAAKVPVKEYEFDEKKLANVQSHLEKLVANNYYLNKSAKDAYRSYLLAYNSHSMKDIFNVHRLDLQAVAASFCFSCPPKINLSLDSSASKFRKKIRKVEESRHGISESNPYGKQRGEDDKRQFVRY</sequence>
<feature type="compositionally biased region" description="Basic and acidic residues" evidence="10">
    <location>
        <begin position="1185"/>
        <end position="1197"/>
    </location>
</feature>
<dbReference type="Pfam" id="PF00270">
    <property type="entry name" value="DEAD"/>
    <property type="match status" value="1"/>
</dbReference>
<feature type="compositionally biased region" description="Polar residues" evidence="10">
    <location>
        <begin position="411"/>
        <end position="426"/>
    </location>
</feature>
<dbReference type="CDD" id="cd18787">
    <property type="entry name" value="SF2_C_DEAD"/>
    <property type="match status" value="1"/>
</dbReference>
<evidence type="ECO:0000259" key="14">
    <source>
        <dbReference type="PROSITE" id="PS51195"/>
    </source>
</evidence>
<evidence type="ECO:0000256" key="4">
    <source>
        <dbReference type="ARBA" id="ARBA00022840"/>
    </source>
</evidence>
<feature type="compositionally biased region" description="Basic and acidic residues" evidence="10">
    <location>
        <begin position="635"/>
        <end position="648"/>
    </location>
</feature>
<keyword evidence="4 9" id="KW-0067">ATP-binding</keyword>
<feature type="domain" description="DEAD-box RNA helicase Q" evidence="14">
    <location>
        <begin position="709"/>
        <end position="737"/>
    </location>
</feature>